<dbReference type="PANTHER" id="PTHR32089:SF112">
    <property type="entry name" value="LYSOZYME-LIKE PROTEIN-RELATED"/>
    <property type="match status" value="1"/>
</dbReference>
<dbReference type="Gene3D" id="1.20.120.1530">
    <property type="match status" value="1"/>
</dbReference>
<feature type="domain" description="Methyl-accepting transducer" evidence="11">
    <location>
        <begin position="429"/>
        <end position="649"/>
    </location>
</feature>
<dbReference type="Gene3D" id="1.10.287.950">
    <property type="entry name" value="Methyl-accepting chemotaxis protein"/>
    <property type="match status" value="1"/>
</dbReference>
<dbReference type="PANTHER" id="PTHR32089">
    <property type="entry name" value="METHYL-ACCEPTING CHEMOTAXIS PROTEIN MCPB"/>
    <property type="match status" value="1"/>
</dbReference>
<organism evidence="12 13">
    <name type="scientific">Helicobacter ganmani</name>
    <dbReference type="NCBI Taxonomy" id="60246"/>
    <lineage>
        <taxon>Bacteria</taxon>
        <taxon>Pseudomonadati</taxon>
        <taxon>Campylobacterota</taxon>
        <taxon>Epsilonproteobacteria</taxon>
        <taxon>Campylobacterales</taxon>
        <taxon>Helicobacteraceae</taxon>
        <taxon>Helicobacter</taxon>
    </lineage>
</organism>
<feature type="transmembrane region" description="Helical" evidence="10">
    <location>
        <begin position="279"/>
        <end position="299"/>
    </location>
</feature>
<name>A0A3D8IEE6_9HELI</name>
<keyword evidence="4 10" id="KW-0812">Transmembrane</keyword>
<dbReference type="PROSITE" id="PS50111">
    <property type="entry name" value="CHEMOTAXIS_TRANSDUC_2"/>
    <property type="match status" value="1"/>
</dbReference>
<dbReference type="GO" id="GO:0007165">
    <property type="term" value="P:signal transduction"/>
    <property type="evidence" value="ECO:0007669"/>
    <property type="project" value="UniProtKB-KW"/>
</dbReference>
<dbReference type="InterPro" id="IPR004089">
    <property type="entry name" value="MCPsignal_dom"/>
</dbReference>
<dbReference type="SUPFAM" id="SSF58104">
    <property type="entry name" value="Methyl-accepting chemotaxis protein (MCP) signaling domain"/>
    <property type="match status" value="1"/>
</dbReference>
<comment type="subcellular location">
    <subcellularLocation>
        <location evidence="1">Cell membrane</location>
        <topology evidence="1">Multi-pass membrane protein</topology>
    </subcellularLocation>
</comment>
<dbReference type="RefSeq" id="WP_115551296.1">
    <property type="nucleotide sequence ID" value="NZ_CAONBV010000017.1"/>
</dbReference>
<dbReference type="AlphaFoldDB" id="A0A3D8IEE6"/>
<dbReference type="GO" id="GO:0005886">
    <property type="term" value="C:plasma membrane"/>
    <property type="evidence" value="ECO:0007669"/>
    <property type="project" value="UniProtKB-SubCell"/>
</dbReference>
<comment type="caution">
    <text evidence="12">The sequence shown here is derived from an EMBL/GenBank/DDBJ whole genome shotgun (WGS) entry which is preliminary data.</text>
</comment>
<dbReference type="SMART" id="SM00283">
    <property type="entry name" value="MA"/>
    <property type="match status" value="1"/>
</dbReference>
<dbReference type="Pfam" id="PF00015">
    <property type="entry name" value="MCPsignal"/>
    <property type="match status" value="1"/>
</dbReference>
<reference evidence="12 13" key="1">
    <citation type="submission" date="2018-04" db="EMBL/GenBank/DDBJ databases">
        <title>Novel Campyloabacter and Helicobacter Species and Strains.</title>
        <authorList>
            <person name="Mannion A.J."/>
            <person name="Shen Z."/>
            <person name="Fox J.G."/>
        </authorList>
    </citation>
    <scope>NUCLEOTIDE SEQUENCE [LARGE SCALE GENOMIC DNA]</scope>
    <source>
        <strain evidence="12 13">MIT 99-5101</strain>
    </source>
</reference>
<keyword evidence="5 10" id="KW-1133">Transmembrane helix</keyword>
<feature type="coiled-coil region" evidence="9">
    <location>
        <begin position="595"/>
        <end position="625"/>
    </location>
</feature>
<feature type="transmembrane region" description="Helical" evidence="10">
    <location>
        <begin position="6"/>
        <end position="27"/>
    </location>
</feature>
<evidence type="ECO:0000256" key="9">
    <source>
        <dbReference type="SAM" id="Coils"/>
    </source>
</evidence>
<gene>
    <name evidence="12" type="ORF">CQA43_03805</name>
</gene>
<keyword evidence="6 10" id="KW-0472">Membrane</keyword>
<dbReference type="InterPro" id="IPR033479">
    <property type="entry name" value="dCache_1"/>
</dbReference>
<dbReference type="GO" id="GO:0006935">
    <property type="term" value="P:chemotaxis"/>
    <property type="evidence" value="ECO:0007669"/>
    <property type="project" value="UniProtKB-KW"/>
</dbReference>
<evidence type="ECO:0000313" key="13">
    <source>
        <dbReference type="Proteomes" id="UP000256650"/>
    </source>
</evidence>
<evidence type="ECO:0000256" key="3">
    <source>
        <dbReference type="ARBA" id="ARBA00022500"/>
    </source>
</evidence>
<protein>
    <recommendedName>
        <fullName evidence="11">Methyl-accepting transducer domain-containing protein</fullName>
    </recommendedName>
</protein>
<dbReference type="GeneID" id="82535407"/>
<evidence type="ECO:0000259" key="11">
    <source>
        <dbReference type="PROSITE" id="PS50111"/>
    </source>
</evidence>
<evidence type="ECO:0000256" key="10">
    <source>
        <dbReference type="SAM" id="Phobius"/>
    </source>
</evidence>
<evidence type="ECO:0000256" key="2">
    <source>
        <dbReference type="ARBA" id="ARBA00022475"/>
    </source>
</evidence>
<dbReference type="EMBL" id="NXLS01000003">
    <property type="protein sequence ID" value="RDU63266.1"/>
    <property type="molecule type" value="Genomic_DNA"/>
</dbReference>
<evidence type="ECO:0000313" key="12">
    <source>
        <dbReference type="EMBL" id="RDU63266.1"/>
    </source>
</evidence>
<dbReference type="Pfam" id="PF02743">
    <property type="entry name" value="dCache_1"/>
    <property type="match status" value="1"/>
</dbReference>
<accession>A0A3D8IEE6</accession>
<keyword evidence="7 8" id="KW-0807">Transducer</keyword>
<sequence length="649" mass="72755">MKLSLSLKATLSITFTAIIGFLIFGILQYQMTKTSTLLSETESYQGKLNSIQLLLISYINEKQVAINQLKDDIANHLDDEASIAKSLELVEKTSGFNLVYFGVEENGRMLRSNGNHVFPESGYDPRKRSWFYDTKAQNKPIILNNAWLQASKKLPVFGFGAPLHHKGNFYGVVSGDIALKPLNNYLESLQKGEHYTIFATDPSGKIILSQNADEILNQSEISKLLVEKSKNHQNEFIFFDQDKHQRFGICSLNSLTAWNVCLVGDEATLYQSIRENTTFLAISLLIFAIILIVLINIFARKILNPIKTLRKGILDFFDYLHLKTTSVKLLHINTNDELGEMARAINENIKEIQTNLEKERTCVQETLKSLEYAKEGNFGRFIEAESNNKQLNNIKLYLNQTLQDLNQNFEIIEKALESYKGDDFTHIAETSNSKGALLRVVENINDLRSYIQNMLQHSSGIAQTLKGHSSTLQERVANLQASSHAQSQSLEQTNLAVSEITDSMQNVASKSSEVIQQSDDIRQVVNVIKDIADQTNLLALNAAIEAARAGEHGRGFAVVADEVRKLAERTGKSLNEIEANVNVLVQGINDMSESVKEETKSVEQISQVVEKLEQLTRENESIADSCAEISKVVDNLATEVLNETNNKKF</sequence>
<keyword evidence="13" id="KW-1185">Reference proteome</keyword>
<dbReference type="Proteomes" id="UP000256650">
    <property type="component" value="Unassembled WGS sequence"/>
</dbReference>
<evidence type="ECO:0000256" key="6">
    <source>
        <dbReference type="ARBA" id="ARBA00023136"/>
    </source>
</evidence>
<dbReference type="OrthoDB" id="5348717at2"/>
<evidence type="ECO:0000256" key="8">
    <source>
        <dbReference type="PROSITE-ProRule" id="PRU00284"/>
    </source>
</evidence>
<dbReference type="CDD" id="cd12913">
    <property type="entry name" value="PDC1_MCP_like"/>
    <property type="match status" value="1"/>
</dbReference>
<keyword evidence="9" id="KW-0175">Coiled coil</keyword>
<proteinExistence type="predicted"/>
<evidence type="ECO:0000256" key="4">
    <source>
        <dbReference type="ARBA" id="ARBA00022692"/>
    </source>
</evidence>
<evidence type="ECO:0000256" key="7">
    <source>
        <dbReference type="ARBA" id="ARBA00023224"/>
    </source>
</evidence>
<keyword evidence="3" id="KW-0145">Chemotaxis</keyword>
<keyword evidence="2" id="KW-1003">Cell membrane</keyword>
<evidence type="ECO:0000256" key="1">
    <source>
        <dbReference type="ARBA" id="ARBA00004651"/>
    </source>
</evidence>
<evidence type="ECO:0000256" key="5">
    <source>
        <dbReference type="ARBA" id="ARBA00022989"/>
    </source>
</evidence>
<dbReference type="Gene3D" id="3.30.450.20">
    <property type="entry name" value="PAS domain"/>
    <property type="match status" value="2"/>
</dbReference>